<protein>
    <submittedName>
        <fullName evidence="1">Uncharacterized protein</fullName>
    </submittedName>
</protein>
<name>A0ACC1RTI0_9HYPO</name>
<comment type="caution">
    <text evidence="1">The sequence shown here is derived from an EMBL/GenBank/DDBJ whole genome shotgun (WGS) entry which is preliminary data.</text>
</comment>
<reference evidence="1" key="1">
    <citation type="submission" date="2022-08" db="EMBL/GenBank/DDBJ databases">
        <title>Genome Sequence of Fusarium decemcellulare.</title>
        <authorList>
            <person name="Buettner E."/>
        </authorList>
    </citation>
    <scope>NUCLEOTIDE SEQUENCE</scope>
    <source>
        <strain evidence="1">Babe19</strain>
    </source>
</reference>
<evidence type="ECO:0000313" key="2">
    <source>
        <dbReference type="Proteomes" id="UP001148629"/>
    </source>
</evidence>
<dbReference type="Proteomes" id="UP001148629">
    <property type="component" value="Unassembled WGS sequence"/>
</dbReference>
<keyword evidence="2" id="KW-1185">Reference proteome</keyword>
<sequence length="187" mass="19541">MLPDCSSSQQESAHVALEASMASCPPFLQQGLEQAGLGLCVATMAFGGPQQDPTHPLFGGSGAGLIEQHASAQLFFAMGPLSQLLCEKQASEALSSIEGCWRGLLVEQQDAAQSPLMEGALGDLFSEQQEPGHLVLLASFLGVLSLAVSDPEQLVLAAAFTADWFFEQQESAQLLFGGGSLVGFPSE</sequence>
<dbReference type="EMBL" id="JANRMS010002178">
    <property type="protein sequence ID" value="KAJ3523868.1"/>
    <property type="molecule type" value="Genomic_DNA"/>
</dbReference>
<gene>
    <name evidence="1" type="ORF">NM208_g12290</name>
</gene>
<proteinExistence type="predicted"/>
<organism evidence="1 2">
    <name type="scientific">Fusarium decemcellulare</name>
    <dbReference type="NCBI Taxonomy" id="57161"/>
    <lineage>
        <taxon>Eukaryota</taxon>
        <taxon>Fungi</taxon>
        <taxon>Dikarya</taxon>
        <taxon>Ascomycota</taxon>
        <taxon>Pezizomycotina</taxon>
        <taxon>Sordariomycetes</taxon>
        <taxon>Hypocreomycetidae</taxon>
        <taxon>Hypocreales</taxon>
        <taxon>Nectriaceae</taxon>
        <taxon>Fusarium</taxon>
        <taxon>Fusarium decemcellulare species complex</taxon>
    </lineage>
</organism>
<evidence type="ECO:0000313" key="1">
    <source>
        <dbReference type="EMBL" id="KAJ3523868.1"/>
    </source>
</evidence>
<accession>A0ACC1RTI0</accession>